<sequence length="80" mass="9086">MILYKLNNGQANAVTGPYKKQHDCIPIFIEDKFHILHLGIENEPELDVKVNFNAMDIFTIGDGSPDDLIYQAWLIVNAEL</sequence>
<proteinExistence type="predicted"/>
<protein>
    <submittedName>
        <fullName evidence="1">Uncharacterized protein</fullName>
    </submittedName>
</protein>
<dbReference type="AlphaFoldDB" id="A0A0F9CJ85"/>
<reference evidence="1" key="1">
    <citation type="journal article" date="2015" name="Nature">
        <title>Complex archaea that bridge the gap between prokaryotes and eukaryotes.</title>
        <authorList>
            <person name="Spang A."/>
            <person name="Saw J.H."/>
            <person name="Jorgensen S.L."/>
            <person name="Zaremba-Niedzwiedzka K."/>
            <person name="Martijn J."/>
            <person name="Lind A.E."/>
            <person name="van Eijk R."/>
            <person name="Schleper C."/>
            <person name="Guy L."/>
            <person name="Ettema T.J."/>
        </authorList>
    </citation>
    <scope>NUCLEOTIDE SEQUENCE</scope>
</reference>
<organism evidence="1">
    <name type="scientific">marine sediment metagenome</name>
    <dbReference type="NCBI Taxonomy" id="412755"/>
    <lineage>
        <taxon>unclassified sequences</taxon>
        <taxon>metagenomes</taxon>
        <taxon>ecological metagenomes</taxon>
    </lineage>
</organism>
<evidence type="ECO:0000313" key="1">
    <source>
        <dbReference type="EMBL" id="KKL26512.1"/>
    </source>
</evidence>
<dbReference type="EMBL" id="LAZR01035813">
    <property type="protein sequence ID" value="KKL26512.1"/>
    <property type="molecule type" value="Genomic_DNA"/>
</dbReference>
<name>A0A0F9CJ85_9ZZZZ</name>
<gene>
    <name evidence="1" type="ORF">LCGC14_2394560</name>
</gene>
<comment type="caution">
    <text evidence="1">The sequence shown here is derived from an EMBL/GenBank/DDBJ whole genome shotgun (WGS) entry which is preliminary data.</text>
</comment>
<accession>A0A0F9CJ85</accession>